<dbReference type="Proteomes" id="UP000663832">
    <property type="component" value="Unassembled WGS sequence"/>
</dbReference>
<name>A0A813TGP1_9BILA</name>
<reference evidence="2" key="1">
    <citation type="submission" date="2021-02" db="EMBL/GenBank/DDBJ databases">
        <authorList>
            <person name="Nowell W R."/>
        </authorList>
    </citation>
    <scope>NUCLEOTIDE SEQUENCE</scope>
</reference>
<evidence type="ECO:0000313" key="3">
    <source>
        <dbReference type="EMBL" id="CAF0927782.1"/>
    </source>
</evidence>
<evidence type="ECO:0000313" key="4">
    <source>
        <dbReference type="Proteomes" id="UP000663832"/>
    </source>
</evidence>
<accession>A0A813TGP1</accession>
<organism evidence="2 5">
    <name type="scientific">Adineta steineri</name>
    <dbReference type="NCBI Taxonomy" id="433720"/>
    <lineage>
        <taxon>Eukaryota</taxon>
        <taxon>Metazoa</taxon>
        <taxon>Spiralia</taxon>
        <taxon>Gnathifera</taxon>
        <taxon>Rotifera</taxon>
        <taxon>Eurotatoria</taxon>
        <taxon>Bdelloidea</taxon>
        <taxon>Adinetida</taxon>
        <taxon>Adinetidae</taxon>
        <taxon>Adineta</taxon>
    </lineage>
</organism>
<dbReference type="AlphaFoldDB" id="A0A813TGP1"/>
<evidence type="ECO:0000313" key="5">
    <source>
        <dbReference type="Proteomes" id="UP000663877"/>
    </source>
</evidence>
<keyword evidence="4" id="KW-1185">Reference proteome</keyword>
<dbReference type="EMBL" id="CAJNOI010000015">
    <property type="protein sequence ID" value="CAF0808015.1"/>
    <property type="molecule type" value="Genomic_DNA"/>
</dbReference>
<feature type="region of interest" description="Disordered" evidence="1">
    <location>
        <begin position="1"/>
        <end position="54"/>
    </location>
</feature>
<feature type="compositionally biased region" description="Acidic residues" evidence="1">
    <location>
        <begin position="1"/>
        <end position="12"/>
    </location>
</feature>
<gene>
    <name evidence="2" type="ORF">BJG266_LOCUS5572</name>
    <name evidence="3" type="ORF">QVE165_LOCUS10919</name>
</gene>
<proteinExistence type="predicted"/>
<evidence type="ECO:0000313" key="2">
    <source>
        <dbReference type="EMBL" id="CAF0808015.1"/>
    </source>
</evidence>
<comment type="caution">
    <text evidence="2">The sequence shown here is derived from an EMBL/GenBank/DDBJ whole genome shotgun (WGS) entry which is preliminary data.</text>
</comment>
<protein>
    <submittedName>
        <fullName evidence="2">Uncharacterized protein</fullName>
    </submittedName>
</protein>
<sequence>MDDINEENDEVKEEIIPQQRTNPRRQRQQLRFSEEVVEENEEKPSSTFKPPGRASRFLSIAQPSLQLPGVSLLRLRQLHNKSIHNRDSFSSEEITDEQLDKIPFKIEIIPDRRDDLDIIESRPKNKSAVETSTVIPSILTDQRRLEIIEEILKKLSHTNVLDEFRRANVIPYKLPKNNQMQKNVARHIEELTGSDIVMFNDHIYMKHLCKHLEEKRKKELEANFERLAFNEKRRQLSQKI</sequence>
<dbReference type="EMBL" id="CAJNOM010000052">
    <property type="protein sequence ID" value="CAF0927782.1"/>
    <property type="molecule type" value="Genomic_DNA"/>
</dbReference>
<evidence type="ECO:0000256" key="1">
    <source>
        <dbReference type="SAM" id="MobiDB-lite"/>
    </source>
</evidence>
<dbReference type="Proteomes" id="UP000663877">
    <property type="component" value="Unassembled WGS sequence"/>
</dbReference>
<dbReference type="OrthoDB" id="10056420at2759"/>